<organism evidence="1 2">
    <name type="scientific">Brucella intermedia</name>
    <dbReference type="NCBI Taxonomy" id="94625"/>
    <lineage>
        <taxon>Bacteria</taxon>
        <taxon>Pseudomonadati</taxon>
        <taxon>Pseudomonadota</taxon>
        <taxon>Alphaproteobacteria</taxon>
        <taxon>Hyphomicrobiales</taxon>
        <taxon>Brucellaceae</taxon>
        <taxon>Brucella/Ochrobactrum group</taxon>
        <taxon>Brucella</taxon>
    </lineage>
</organism>
<dbReference type="EMBL" id="JACGXG010000002">
    <property type="protein sequence ID" value="MBA8851210.1"/>
    <property type="molecule type" value="Genomic_DNA"/>
</dbReference>
<evidence type="ECO:0000313" key="2">
    <source>
        <dbReference type="Proteomes" id="UP000578622"/>
    </source>
</evidence>
<keyword evidence="2" id="KW-1185">Reference proteome</keyword>
<proteinExistence type="predicted"/>
<evidence type="ECO:0000313" key="1">
    <source>
        <dbReference type="EMBL" id="MBA8851210.1"/>
    </source>
</evidence>
<accession>A0ABR6AP34</accession>
<sequence>MAVFSIQRNFMEYIIKAIPTEYAGVKFRSRTEARWAAFFDLVGLKWDYEPFDLEGWAPDFLLRTPLTTVLVEVKPVDLTAYVDTVNRGNADVAQLSSYDKALAHASKYQVLLLGMAPLEMKGAVLPIGIQAVPPRKAEYSFDDMQDALTVGDAAFVTDAWRKAGCGTQWIIDEPAVSTSQVVSRALDRARLKAEQKRAA</sequence>
<dbReference type="Proteomes" id="UP000578622">
    <property type="component" value="Unassembled WGS sequence"/>
</dbReference>
<comment type="caution">
    <text evidence="1">The sequence shown here is derived from an EMBL/GenBank/DDBJ whole genome shotgun (WGS) entry which is preliminary data.</text>
</comment>
<gene>
    <name evidence="1" type="ORF">FHW20_002145</name>
</gene>
<dbReference type="RefSeq" id="WP_151658894.1">
    <property type="nucleotide sequence ID" value="NZ_JACGXG010000002.1"/>
</dbReference>
<name>A0ABR6AP34_9HYPH</name>
<reference evidence="1 2" key="1">
    <citation type="submission" date="2020-07" db="EMBL/GenBank/DDBJ databases">
        <title>Genomic Encyclopedia of Type Strains, Phase IV (KMG-V): Genome sequencing to study the core and pangenomes of soil and plant-associated prokaryotes.</title>
        <authorList>
            <person name="Whitman W."/>
        </authorList>
    </citation>
    <scope>NUCLEOTIDE SEQUENCE [LARGE SCALE GENOMIC DNA]</scope>
    <source>
        <strain evidence="1 2">RH4WT92</strain>
    </source>
</reference>
<dbReference type="Gene3D" id="3.40.91.30">
    <property type="match status" value="1"/>
</dbReference>
<protein>
    <submittedName>
        <fullName evidence="1">Uncharacterized protein</fullName>
    </submittedName>
</protein>